<evidence type="ECO:0000256" key="6">
    <source>
        <dbReference type="ARBA" id="ARBA00022840"/>
    </source>
</evidence>
<dbReference type="SUPFAM" id="SSF48452">
    <property type="entry name" value="TPR-like"/>
    <property type="match status" value="1"/>
</dbReference>
<dbReference type="PANTHER" id="PTHR24363:SF0">
    <property type="entry name" value="SERINE_THREONINE KINASE LIKE DOMAIN CONTAINING 1"/>
    <property type="match status" value="1"/>
</dbReference>
<dbReference type="Gene3D" id="1.25.40.10">
    <property type="entry name" value="Tetratricopeptide repeat domain"/>
    <property type="match status" value="1"/>
</dbReference>
<dbReference type="EC" id="2.7.11.1" evidence="1"/>
<dbReference type="Gene3D" id="1.10.510.10">
    <property type="entry name" value="Transferase(Phosphotransferase) domain 1"/>
    <property type="match status" value="1"/>
</dbReference>
<dbReference type="EMBL" id="JADEXS010000022">
    <property type="protein sequence ID" value="MBE9021447.1"/>
    <property type="molecule type" value="Genomic_DNA"/>
</dbReference>
<dbReference type="SMART" id="SM00028">
    <property type="entry name" value="TPR"/>
    <property type="match status" value="7"/>
</dbReference>
<dbReference type="PROSITE" id="PS50005">
    <property type="entry name" value="TPR"/>
    <property type="match status" value="2"/>
</dbReference>
<feature type="repeat" description="TPR" evidence="9">
    <location>
        <begin position="354"/>
        <end position="387"/>
    </location>
</feature>
<evidence type="ECO:0000256" key="1">
    <source>
        <dbReference type="ARBA" id="ARBA00012513"/>
    </source>
</evidence>
<comment type="caution">
    <text evidence="12">The sequence shown here is derived from an EMBL/GenBank/DDBJ whole genome shotgun (WGS) entry which is preliminary data.</text>
</comment>
<dbReference type="InterPro" id="IPR011990">
    <property type="entry name" value="TPR-like_helical_dom_sf"/>
</dbReference>
<keyword evidence="13" id="KW-1185">Reference proteome</keyword>
<reference evidence="12" key="1">
    <citation type="submission" date="2020-10" db="EMBL/GenBank/DDBJ databases">
        <authorList>
            <person name="Castelo-Branco R."/>
            <person name="Eusebio N."/>
            <person name="Adriana R."/>
            <person name="Vieira A."/>
            <person name="Brugerolle De Fraissinette N."/>
            <person name="Rezende De Castro R."/>
            <person name="Schneider M.P."/>
            <person name="Vasconcelos V."/>
            <person name="Leao P.N."/>
        </authorList>
    </citation>
    <scope>NUCLEOTIDE SEQUENCE</scope>
    <source>
        <strain evidence="12">LEGE 12446</strain>
    </source>
</reference>
<dbReference type="SMART" id="SM00220">
    <property type="entry name" value="S_TKc"/>
    <property type="match status" value="1"/>
</dbReference>
<dbReference type="GO" id="GO:0005524">
    <property type="term" value="F:ATP binding"/>
    <property type="evidence" value="ECO:0007669"/>
    <property type="project" value="UniProtKB-KW"/>
</dbReference>
<comment type="catalytic activity">
    <reaction evidence="8">
        <text>L-seryl-[protein] + ATP = O-phospho-L-seryl-[protein] + ADP + H(+)</text>
        <dbReference type="Rhea" id="RHEA:17989"/>
        <dbReference type="Rhea" id="RHEA-COMP:9863"/>
        <dbReference type="Rhea" id="RHEA-COMP:11604"/>
        <dbReference type="ChEBI" id="CHEBI:15378"/>
        <dbReference type="ChEBI" id="CHEBI:29999"/>
        <dbReference type="ChEBI" id="CHEBI:30616"/>
        <dbReference type="ChEBI" id="CHEBI:83421"/>
        <dbReference type="ChEBI" id="CHEBI:456216"/>
        <dbReference type="EC" id="2.7.11.1"/>
    </reaction>
</comment>
<organism evidence="12 13">
    <name type="scientific">Desmonostoc muscorum LEGE 12446</name>
    <dbReference type="NCBI Taxonomy" id="1828758"/>
    <lineage>
        <taxon>Bacteria</taxon>
        <taxon>Bacillati</taxon>
        <taxon>Cyanobacteriota</taxon>
        <taxon>Cyanophyceae</taxon>
        <taxon>Nostocales</taxon>
        <taxon>Nostocaceae</taxon>
        <taxon>Desmonostoc</taxon>
    </lineage>
</organism>
<dbReference type="CDD" id="cd14014">
    <property type="entry name" value="STKc_PknB_like"/>
    <property type="match status" value="1"/>
</dbReference>
<dbReference type="Pfam" id="PF13432">
    <property type="entry name" value="TPR_16"/>
    <property type="match status" value="2"/>
</dbReference>
<evidence type="ECO:0000256" key="8">
    <source>
        <dbReference type="ARBA" id="ARBA00048679"/>
    </source>
</evidence>
<dbReference type="PROSITE" id="PS50011">
    <property type="entry name" value="PROTEIN_KINASE_DOM"/>
    <property type="match status" value="1"/>
</dbReference>
<keyword evidence="5" id="KW-0418">Kinase</keyword>
<evidence type="ECO:0000256" key="4">
    <source>
        <dbReference type="ARBA" id="ARBA00022741"/>
    </source>
</evidence>
<dbReference type="PROSITE" id="PS00108">
    <property type="entry name" value="PROTEIN_KINASE_ST"/>
    <property type="match status" value="1"/>
</dbReference>
<keyword evidence="10" id="KW-0472">Membrane</keyword>
<accession>A0A8J6ZJB8</accession>
<feature type="domain" description="Protein kinase" evidence="11">
    <location>
        <begin position="1"/>
        <end position="254"/>
    </location>
</feature>
<dbReference type="AlphaFoldDB" id="A0A8J6ZJB8"/>
<dbReference type="InterPro" id="IPR000719">
    <property type="entry name" value="Prot_kinase_dom"/>
</dbReference>
<evidence type="ECO:0000313" key="12">
    <source>
        <dbReference type="EMBL" id="MBE9021447.1"/>
    </source>
</evidence>
<dbReference type="GO" id="GO:0004674">
    <property type="term" value="F:protein serine/threonine kinase activity"/>
    <property type="evidence" value="ECO:0007669"/>
    <property type="project" value="UniProtKB-KW"/>
</dbReference>
<feature type="repeat" description="TPR" evidence="9">
    <location>
        <begin position="459"/>
        <end position="492"/>
    </location>
</feature>
<feature type="transmembrane region" description="Helical" evidence="10">
    <location>
        <begin position="259"/>
        <end position="280"/>
    </location>
</feature>
<name>A0A8J6ZJB8_DESMC</name>
<evidence type="ECO:0000259" key="11">
    <source>
        <dbReference type="PROSITE" id="PS50011"/>
    </source>
</evidence>
<keyword evidence="2" id="KW-0723">Serine/threonine-protein kinase</keyword>
<keyword evidence="4" id="KW-0547">Nucleotide-binding</keyword>
<keyword evidence="3" id="KW-0808">Transferase</keyword>
<keyword evidence="6" id="KW-0067">ATP-binding</keyword>
<dbReference type="SUPFAM" id="SSF56112">
    <property type="entry name" value="Protein kinase-like (PK-like)"/>
    <property type="match status" value="1"/>
</dbReference>
<evidence type="ECO:0000256" key="3">
    <source>
        <dbReference type="ARBA" id="ARBA00022679"/>
    </source>
</evidence>
<evidence type="ECO:0000256" key="9">
    <source>
        <dbReference type="PROSITE-ProRule" id="PRU00339"/>
    </source>
</evidence>
<dbReference type="InterPro" id="IPR011009">
    <property type="entry name" value="Kinase-like_dom_sf"/>
</dbReference>
<evidence type="ECO:0000256" key="10">
    <source>
        <dbReference type="SAM" id="Phobius"/>
    </source>
</evidence>
<dbReference type="PANTHER" id="PTHR24363">
    <property type="entry name" value="SERINE/THREONINE PROTEIN KINASE"/>
    <property type="match status" value="1"/>
</dbReference>
<evidence type="ECO:0000313" key="13">
    <source>
        <dbReference type="Proteomes" id="UP000622533"/>
    </source>
</evidence>
<keyword evidence="10" id="KW-1133">Transmembrane helix</keyword>
<keyword evidence="9" id="KW-0802">TPR repeat</keyword>
<comment type="catalytic activity">
    <reaction evidence="7">
        <text>L-threonyl-[protein] + ATP = O-phospho-L-threonyl-[protein] + ADP + H(+)</text>
        <dbReference type="Rhea" id="RHEA:46608"/>
        <dbReference type="Rhea" id="RHEA-COMP:11060"/>
        <dbReference type="Rhea" id="RHEA-COMP:11605"/>
        <dbReference type="ChEBI" id="CHEBI:15378"/>
        <dbReference type="ChEBI" id="CHEBI:30013"/>
        <dbReference type="ChEBI" id="CHEBI:30616"/>
        <dbReference type="ChEBI" id="CHEBI:61977"/>
        <dbReference type="ChEBI" id="CHEBI:456216"/>
        <dbReference type="EC" id="2.7.11.1"/>
    </reaction>
</comment>
<proteinExistence type="predicted"/>
<dbReference type="Pfam" id="PF00069">
    <property type="entry name" value="Pkinase"/>
    <property type="match status" value="1"/>
</dbReference>
<keyword evidence="10" id="KW-0812">Transmembrane</keyword>
<evidence type="ECO:0000256" key="5">
    <source>
        <dbReference type="ARBA" id="ARBA00022777"/>
    </source>
</evidence>
<evidence type="ECO:0000256" key="7">
    <source>
        <dbReference type="ARBA" id="ARBA00047899"/>
    </source>
</evidence>
<protein>
    <recommendedName>
        <fullName evidence="1">non-specific serine/threonine protein kinase</fullName>
        <ecNumber evidence="1">2.7.11.1</ecNumber>
    </recommendedName>
</protein>
<dbReference type="InterPro" id="IPR019734">
    <property type="entry name" value="TPR_rpt"/>
</dbReference>
<sequence>MKVLKSQDSKLIELFEREALVLQLLEHEGIPTVTIDDYFTFTSEESSLQLHCLVMQKFEGQNLEEWVKTYGKVSQEQALDLLQQLFNIVDFVHRSGFFHRDIKPSNIILQTNDRLALIDFGAVREVTNTYLAKVSSSGGTDIGIGGQYEITVIRTACYSPLEQINGQAVPQSDFYAIGKTFVYLVTGIPLVKLPTDPQTGKLIWRKHASQIDEPFADFLDELMAPFPGQRPATTKIILERLQKLPLRSKIHRLTKSKTFRVSAVIGFLILGVFLTFKVFLPLRAKYLVSEGEKAEAANNSESAQEFFDSAIKINPQLRLPISKFYFDKASRSTKDLQLAKKYYELALKYNKQDVDIYNNLAFVCQLINEFECVTTNYEKALKLKPDNWSGHYGLGTYYDDQGKDDLAEHQYQLAIKINSQAIPAINNLSRLKNLKGDYNAAIALALQALQKTKDPKLKAALYKNLAWAKLEQRKLSQAKDYLEKAEKLDPQRADIYCLLAQVQEALDDNENSWLSWEACLVLESKQPEVFGWRGKLVERIRLKSLPLNQSETNPQ</sequence>
<evidence type="ECO:0000256" key="2">
    <source>
        <dbReference type="ARBA" id="ARBA00022527"/>
    </source>
</evidence>
<gene>
    <name evidence="12" type="ORF">IQ276_02925</name>
</gene>
<dbReference type="InterPro" id="IPR008271">
    <property type="entry name" value="Ser/Thr_kinase_AS"/>
</dbReference>
<dbReference type="Proteomes" id="UP000622533">
    <property type="component" value="Unassembled WGS sequence"/>
</dbReference>